<feature type="compositionally biased region" description="Polar residues" evidence="1">
    <location>
        <begin position="174"/>
        <end position="189"/>
    </location>
</feature>
<dbReference type="Proteomes" id="UP001214441">
    <property type="component" value="Unassembled WGS sequence"/>
</dbReference>
<dbReference type="Gene3D" id="3.40.50.10140">
    <property type="entry name" value="Toll/interleukin-1 receptor homology (TIR) domain"/>
    <property type="match status" value="1"/>
</dbReference>
<dbReference type="PROSITE" id="PS50104">
    <property type="entry name" value="TIR"/>
    <property type="match status" value="1"/>
</dbReference>
<dbReference type="Pfam" id="PF13676">
    <property type="entry name" value="TIR_2"/>
    <property type="match status" value="1"/>
</dbReference>
<keyword evidence="4" id="KW-1185">Reference proteome</keyword>
<feature type="domain" description="TIR" evidence="2">
    <location>
        <begin position="1"/>
        <end position="158"/>
    </location>
</feature>
<evidence type="ECO:0000313" key="3">
    <source>
        <dbReference type="EMBL" id="MDJ1132387.1"/>
    </source>
</evidence>
<dbReference type="InterPro" id="IPR000157">
    <property type="entry name" value="TIR_dom"/>
</dbReference>
<dbReference type="InterPro" id="IPR035897">
    <property type="entry name" value="Toll_tir_struct_dom_sf"/>
</dbReference>
<accession>A0ABT6ZU48</accession>
<feature type="compositionally biased region" description="Polar residues" evidence="1">
    <location>
        <begin position="209"/>
        <end position="234"/>
    </location>
</feature>
<dbReference type="EMBL" id="JANCPR020000008">
    <property type="protein sequence ID" value="MDJ1132387.1"/>
    <property type="molecule type" value="Genomic_DNA"/>
</dbReference>
<comment type="caution">
    <text evidence="3">The sequence shown here is derived from an EMBL/GenBank/DDBJ whole genome shotgun (WGS) entry which is preliminary data.</text>
</comment>
<evidence type="ECO:0000313" key="4">
    <source>
        <dbReference type="Proteomes" id="UP001214441"/>
    </source>
</evidence>
<evidence type="ECO:0000256" key="1">
    <source>
        <dbReference type="SAM" id="MobiDB-lite"/>
    </source>
</evidence>
<proteinExistence type="predicted"/>
<organism evidence="3 4">
    <name type="scientific">Streptomyces iconiensis</name>
    <dbReference type="NCBI Taxonomy" id="1384038"/>
    <lineage>
        <taxon>Bacteria</taxon>
        <taxon>Bacillati</taxon>
        <taxon>Actinomycetota</taxon>
        <taxon>Actinomycetes</taxon>
        <taxon>Kitasatosporales</taxon>
        <taxon>Streptomycetaceae</taxon>
        <taxon>Streptomyces</taxon>
    </lineage>
</organism>
<sequence length="255" mass="27123">MPEIFINYRTGDGEQSATTIARELAHRFGEELVFRASESIKPGQCYPDELLAGVRKSSALLAVIGPQWLESPDSADANSRALDNEEDWVRKEILEALSWGLPVIPVLVGRRMERLSAARLPQPLARLAYIQSLRYDTQQASSDLARIGDVVADLVPGLTDQRAGKGTPDPPQAPGSTSNTLTGDGSGNVQARDVSGGVTGTVIHRSEGPVNTGSGEQNIHQPQVNGDGTTFITGGNQGGVSPRFNTGAPTPEDDR</sequence>
<reference evidence="3 4" key="1">
    <citation type="submission" date="2023-05" db="EMBL/GenBank/DDBJ databases">
        <title>Streptantibioticus silvisoli sp. nov., acidotolerant actinomycetes 1 from pine litter.</title>
        <authorList>
            <person name="Swiecimska M."/>
            <person name="Golinska P."/>
            <person name="Sangal V."/>
            <person name="Wachnowicz B."/>
            <person name="Goodfellow M."/>
        </authorList>
    </citation>
    <scope>NUCLEOTIDE SEQUENCE [LARGE SCALE GENOMIC DNA]</scope>
    <source>
        <strain evidence="3 4">DSM 42109</strain>
    </source>
</reference>
<protein>
    <submittedName>
        <fullName evidence="3">Toll/interleukin-1 receptor domain-containing protein</fullName>
    </submittedName>
</protein>
<dbReference type="SUPFAM" id="SSF52200">
    <property type="entry name" value="Toll/Interleukin receptor TIR domain"/>
    <property type="match status" value="1"/>
</dbReference>
<evidence type="ECO:0000259" key="2">
    <source>
        <dbReference type="PROSITE" id="PS50104"/>
    </source>
</evidence>
<keyword evidence="3" id="KW-0675">Receptor</keyword>
<gene>
    <name evidence="3" type="ORF">NMN56_010595</name>
</gene>
<dbReference type="RefSeq" id="WP_274038923.1">
    <property type="nucleotide sequence ID" value="NZ_JANCPR020000008.1"/>
</dbReference>
<name>A0ABT6ZU48_9ACTN</name>
<feature type="region of interest" description="Disordered" evidence="1">
    <location>
        <begin position="159"/>
        <end position="255"/>
    </location>
</feature>